<comment type="similarity">
    <text evidence="1">Belongs to the CCDC25 family.</text>
</comment>
<gene>
    <name evidence="3" type="ORF">PGLA1383_LOCUS42057</name>
</gene>
<dbReference type="PANTHER" id="PTHR13049:SF2">
    <property type="entry name" value="COILED-COIL DOMAIN-CONTAINING PROTEIN 25"/>
    <property type="match status" value="1"/>
</dbReference>
<keyword evidence="4" id="KW-1185">Reference proteome</keyword>
<dbReference type="OrthoDB" id="200398at2759"/>
<dbReference type="Proteomes" id="UP000654075">
    <property type="component" value="Unassembled WGS sequence"/>
</dbReference>
<protein>
    <recommendedName>
        <fullName evidence="2">NFACT RNA-binding domain-containing protein</fullName>
    </recommendedName>
</protein>
<proteinExistence type="inferred from homology"/>
<dbReference type="InterPro" id="IPR008532">
    <property type="entry name" value="NFACT_RNA-bd"/>
</dbReference>
<reference evidence="3" key="1">
    <citation type="submission" date="2021-02" db="EMBL/GenBank/DDBJ databases">
        <authorList>
            <person name="Dougan E. K."/>
            <person name="Rhodes N."/>
            <person name="Thang M."/>
            <person name="Chan C."/>
        </authorList>
    </citation>
    <scope>NUCLEOTIDE SEQUENCE</scope>
</reference>
<dbReference type="InterPro" id="IPR039730">
    <property type="entry name" value="Jlp2/Ccd25"/>
</dbReference>
<comment type="caution">
    <text evidence="3">The sequence shown here is derived from an EMBL/GenBank/DDBJ whole genome shotgun (WGS) entry which is preliminary data.</text>
</comment>
<evidence type="ECO:0000256" key="1">
    <source>
        <dbReference type="ARBA" id="ARBA00008998"/>
    </source>
</evidence>
<accession>A0A813GF97</accession>
<name>A0A813GF97_POLGL</name>
<dbReference type="EMBL" id="CAJNNV010028544">
    <property type="protein sequence ID" value="CAE8624974.1"/>
    <property type="molecule type" value="Genomic_DNA"/>
</dbReference>
<evidence type="ECO:0000313" key="4">
    <source>
        <dbReference type="Proteomes" id="UP000654075"/>
    </source>
</evidence>
<feature type="domain" description="NFACT RNA-binding" evidence="2">
    <location>
        <begin position="1"/>
        <end position="127"/>
    </location>
</feature>
<sequence length="127" mass="14533">MVFFFTCSEPKYVVFMGKDKFENEELLKYSWPEDIWFHVDKLSSAHVYLRLPLGSVDLSGVKDKDVAKQRLLEALNSVPEGIIMEMAQLTKANSIDGCKATECDVVYTPYLNLKKEERMDVGQVGFK</sequence>
<feature type="non-terminal residue" evidence="3">
    <location>
        <position position="1"/>
    </location>
</feature>
<organism evidence="3 4">
    <name type="scientific">Polarella glacialis</name>
    <name type="common">Dinoflagellate</name>
    <dbReference type="NCBI Taxonomy" id="89957"/>
    <lineage>
        <taxon>Eukaryota</taxon>
        <taxon>Sar</taxon>
        <taxon>Alveolata</taxon>
        <taxon>Dinophyceae</taxon>
        <taxon>Suessiales</taxon>
        <taxon>Suessiaceae</taxon>
        <taxon>Polarella</taxon>
    </lineage>
</organism>
<evidence type="ECO:0000313" key="3">
    <source>
        <dbReference type="EMBL" id="CAE8624974.1"/>
    </source>
</evidence>
<evidence type="ECO:0000259" key="2">
    <source>
        <dbReference type="Pfam" id="PF05670"/>
    </source>
</evidence>
<dbReference type="PANTHER" id="PTHR13049">
    <property type="entry name" value="DUF814-RELATED"/>
    <property type="match status" value="1"/>
</dbReference>
<dbReference type="Pfam" id="PF05670">
    <property type="entry name" value="NFACT-R_1"/>
    <property type="match status" value="1"/>
</dbReference>
<dbReference type="AlphaFoldDB" id="A0A813GF97"/>